<reference evidence="1 2" key="1">
    <citation type="submission" date="2017-06" db="EMBL/GenBank/DDBJ databases">
        <title>Global population genomics of the pathogenic fungus Cryptococcus neoformans var. grubii.</title>
        <authorList>
            <person name="Cuomo C."/>
            <person name="Litvintseva A."/>
            <person name="Chen Y."/>
            <person name="Young S."/>
            <person name="Zeng Q."/>
            <person name="Chapman S."/>
            <person name="Gujja S."/>
            <person name="Saif S."/>
            <person name="Birren B."/>
        </authorList>
    </citation>
    <scope>NUCLEOTIDE SEQUENCE [LARGE SCALE GENOMIC DNA]</scope>
    <source>
        <strain evidence="1 2">Tu259-1</strain>
    </source>
</reference>
<dbReference type="AlphaFoldDB" id="A0A854QBU6"/>
<dbReference type="OrthoDB" id="6613063at2759"/>
<organism evidence="1 2">
    <name type="scientific">Cryptococcus neoformans Tu259-1</name>
    <dbReference type="NCBI Taxonomy" id="1230072"/>
    <lineage>
        <taxon>Eukaryota</taxon>
        <taxon>Fungi</taxon>
        <taxon>Dikarya</taxon>
        <taxon>Basidiomycota</taxon>
        <taxon>Agaricomycotina</taxon>
        <taxon>Tremellomycetes</taxon>
        <taxon>Tremellales</taxon>
        <taxon>Cryptococcaceae</taxon>
        <taxon>Cryptococcus</taxon>
        <taxon>Cryptococcus neoformans species complex</taxon>
    </lineage>
</organism>
<name>A0A854QBU6_CRYNE</name>
<gene>
    <name evidence="1" type="ORF">C361_03552</name>
</gene>
<protein>
    <submittedName>
        <fullName evidence="1">Uncharacterized protein</fullName>
    </submittedName>
</protein>
<dbReference type="Proteomes" id="UP000199727">
    <property type="component" value="Unassembled WGS sequence"/>
</dbReference>
<evidence type="ECO:0000313" key="2">
    <source>
        <dbReference type="Proteomes" id="UP000199727"/>
    </source>
</evidence>
<dbReference type="EMBL" id="AMKT01000043">
    <property type="protein sequence ID" value="OXG21334.1"/>
    <property type="molecule type" value="Genomic_DNA"/>
</dbReference>
<accession>A0A854QBU6</accession>
<sequence>MLLRRTGGVPPPCLRHPARRVELEDHICYGELLNLIAIGLPHHPRSSGTPPVTLAFVHIKPAVSHKHRIGSHEWSYYKEYQAEEIVDMVSVNQLVGRVQSMSKSSTTYA</sequence>
<comment type="caution">
    <text evidence="1">The sequence shown here is derived from an EMBL/GenBank/DDBJ whole genome shotgun (WGS) entry which is preliminary data.</text>
</comment>
<evidence type="ECO:0000313" key="1">
    <source>
        <dbReference type="EMBL" id="OXG21334.1"/>
    </source>
</evidence>
<proteinExistence type="predicted"/>